<feature type="binding site" evidence="4">
    <location>
        <position position="277"/>
    </location>
    <ligand>
        <name>CoA</name>
        <dbReference type="ChEBI" id="CHEBI:57287"/>
    </ligand>
</feature>
<proteinExistence type="inferred from homology"/>
<keyword evidence="2" id="KW-0808">Transferase</keyword>
<keyword evidence="8" id="KW-1185">Reference proteome</keyword>
<evidence type="ECO:0000313" key="8">
    <source>
        <dbReference type="Proteomes" id="UP001146120"/>
    </source>
</evidence>
<comment type="caution">
    <text evidence="7">The sequence shown here is derived from an EMBL/GenBank/DDBJ whole genome shotgun (WGS) entry which is preliminary data.</text>
</comment>
<evidence type="ECO:0000259" key="6">
    <source>
        <dbReference type="PROSITE" id="PS52004"/>
    </source>
</evidence>
<dbReference type="InterPro" id="IPR020841">
    <property type="entry name" value="PKS_Beta-ketoAc_synthase_dom"/>
</dbReference>
<dbReference type="Pfam" id="PF00109">
    <property type="entry name" value="ketoacyl-synt"/>
    <property type="match status" value="1"/>
</dbReference>
<feature type="binding site" evidence="4">
    <location>
        <position position="273"/>
    </location>
    <ligand>
        <name>CoA</name>
        <dbReference type="ChEBI" id="CHEBI:57287"/>
    </ligand>
</feature>
<evidence type="ECO:0000313" key="7">
    <source>
        <dbReference type="EMBL" id="DBA00803.1"/>
    </source>
</evidence>
<dbReference type="Pfam" id="PF08540">
    <property type="entry name" value="HMG_CoA_synt_C"/>
    <property type="match status" value="1"/>
</dbReference>
<dbReference type="InterPro" id="IPR013528">
    <property type="entry name" value="HMG_CoA_synth_N"/>
</dbReference>
<organism evidence="7 8">
    <name type="scientific">Lagenidium giganteum</name>
    <dbReference type="NCBI Taxonomy" id="4803"/>
    <lineage>
        <taxon>Eukaryota</taxon>
        <taxon>Sar</taxon>
        <taxon>Stramenopiles</taxon>
        <taxon>Oomycota</taxon>
        <taxon>Peronosporomycetes</taxon>
        <taxon>Pythiales</taxon>
        <taxon>Pythiaceae</taxon>
    </lineage>
</organism>
<dbReference type="EMBL" id="DAKRPA010000058">
    <property type="protein sequence ID" value="DBA00803.1"/>
    <property type="molecule type" value="Genomic_DNA"/>
</dbReference>
<feature type="region of interest" description="Disordered" evidence="5">
    <location>
        <begin position="1"/>
        <end position="21"/>
    </location>
</feature>
<feature type="binding site" evidence="4">
    <location>
        <position position="229"/>
    </location>
    <ligand>
        <name>CoA</name>
        <dbReference type="ChEBI" id="CHEBI:57287"/>
    </ligand>
</feature>
<dbReference type="InterPro" id="IPR010122">
    <property type="entry name" value="HMG_CoA_synthase_euk"/>
</dbReference>
<dbReference type="AlphaFoldDB" id="A0AAV2Z1F9"/>
<dbReference type="PANTHER" id="PTHR43323">
    <property type="entry name" value="3-HYDROXY-3-METHYLGLUTARYL COENZYME A SYNTHASE"/>
    <property type="match status" value="1"/>
</dbReference>
<dbReference type="NCBIfam" id="TIGR01833">
    <property type="entry name" value="HMG-CoA-S_euk"/>
    <property type="match status" value="1"/>
</dbReference>
<dbReference type="Proteomes" id="UP001146120">
    <property type="component" value="Unassembled WGS sequence"/>
</dbReference>
<reference evidence="7" key="1">
    <citation type="submission" date="2022-11" db="EMBL/GenBank/DDBJ databases">
        <authorList>
            <person name="Morgan W.R."/>
            <person name="Tartar A."/>
        </authorList>
    </citation>
    <scope>NUCLEOTIDE SEQUENCE</scope>
    <source>
        <strain evidence="7">ARSEF 373</strain>
    </source>
</reference>
<feature type="active site" description="Proton donor/acceptor" evidence="3">
    <location>
        <position position="103"/>
    </location>
</feature>
<dbReference type="InterPro" id="IPR013746">
    <property type="entry name" value="HMG_CoA_synt_C_dom"/>
</dbReference>
<dbReference type="PROSITE" id="PS52004">
    <property type="entry name" value="KS3_2"/>
    <property type="match status" value="1"/>
</dbReference>
<dbReference type="PANTHER" id="PTHR43323:SF2">
    <property type="entry name" value="HYDROXYMETHYLGLUTARYL-COA SYNTHASE"/>
    <property type="match status" value="1"/>
</dbReference>
<dbReference type="GO" id="GO:0010142">
    <property type="term" value="P:farnesyl diphosphate biosynthetic process, mevalonate pathway"/>
    <property type="evidence" value="ECO:0007669"/>
    <property type="project" value="InterPro"/>
</dbReference>
<evidence type="ECO:0000256" key="4">
    <source>
        <dbReference type="PIRSR" id="PIRSR610122-2"/>
    </source>
</evidence>
<dbReference type="CDD" id="cd00827">
    <property type="entry name" value="init_cond_enzymes"/>
    <property type="match status" value="1"/>
</dbReference>
<name>A0AAV2Z1F9_9STRA</name>
<evidence type="ECO:0000256" key="2">
    <source>
        <dbReference type="ARBA" id="ARBA00022679"/>
    </source>
</evidence>
<dbReference type="InterPro" id="IPR014030">
    <property type="entry name" value="Ketoacyl_synth_N"/>
</dbReference>
<evidence type="ECO:0000256" key="1">
    <source>
        <dbReference type="ARBA" id="ARBA00007061"/>
    </source>
</evidence>
<dbReference type="GO" id="GO:0006084">
    <property type="term" value="P:acetyl-CoA metabolic process"/>
    <property type="evidence" value="ECO:0007669"/>
    <property type="project" value="InterPro"/>
</dbReference>
<gene>
    <name evidence="7" type="ORF">N0F65_004708</name>
</gene>
<feature type="domain" description="Ketosynthase family 3 (KS3)" evidence="6">
    <location>
        <begin position="500"/>
        <end position="943"/>
    </location>
</feature>
<dbReference type="Pfam" id="PF01154">
    <property type="entry name" value="HMG_CoA_synt_N"/>
    <property type="match status" value="1"/>
</dbReference>
<sequence>MGRSTDMNGGISHHNNNTNERPKNVGILAMEAYFPATYVRQRDLEEFNGVPAGKYTIGLGQEAMAFTGDREDVNSIALTCVAQLMEKYGIQYEQIGRLEVGTETLVDKSKSTKTVLMSLFADSGNHDVEGVSTINACYGGTAALFNALAWVESSGWDGRYALVVTADIAVYAKGAARPTGGCGAVAMLIGADAPLVIDSSTRTTHSSHFWDFYKPDPYVEFPTVDGQGSQACYLGALDDCYERFSIKQMRKRKCGSFSIADMDHAVFHSPYNKLVQKSFSRLAFLDARRNQDDPKYEKLAKWMNVPLESTLTDRELDLATRDLSKNLHSKMVEPACQSSKKLGNCYTASVYMNLATLVDEVGADLAGSKTLVFSYGSGCMASMFAIHARADSEHDGRFSLQKMQQQLRLVDRLAQREAKSASEYTYYMDVRAKFHGKKDISPTQPLSDLRPGTFYLEKIDHLYQRIYARKPLVDVAASTELAPTSEAAVATDTVPTLRGSGSVLVSGVSAVLPGHEHPQDAGSNLQKLLDGHNCLIQVSDDMKESLLARNIVVQKKGEQANISVTKHEDCIQVASVAHTVDLERDYQIPGAIARSMDQQTQLAIAAGLEALKSAGLVTGVDGNWQLPENLRDDVGVIFATSYPTMQATVQELAQFYNNPEEFAYDRKFLFRVLVLANAQLAQITGARGPNTQINSACAGATQAVGVAQDWLRLGKCQRVLVVYADTASSSELFPWIGGGFRALGAASIASTVEQAALPFDARRNGMIVGSGATGLVLESTPSSKGPSVINGGHHVQLLASHFSNSAYHGASLDVKHVTAEFVRFFVDIENRFGITRKEFATNGVYYSHETFTNASPTASCAYAEITALRAALGPELFPHLLLANTKGFTGHAMAVSFEDVTAVHGLRHQVVPPVVNFEQSDANLGGVLKVSTGGRYPHKYALRFAAGFGSQLAFTLYAVCQ</sequence>
<dbReference type="SUPFAM" id="SSF53901">
    <property type="entry name" value="Thiolase-like"/>
    <property type="match status" value="4"/>
</dbReference>
<dbReference type="FunFam" id="3.40.47.10:FF:000008">
    <property type="entry name" value="3-hydroxy-3-methylglutaryl coenzyme A synthase"/>
    <property type="match status" value="1"/>
</dbReference>
<reference evidence="7" key="2">
    <citation type="journal article" date="2023" name="Microbiol Resour">
        <title>Decontamination and Annotation of the Draft Genome Sequence of the Oomycete Lagenidium giganteum ARSEF 373.</title>
        <authorList>
            <person name="Morgan W.R."/>
            <person name="Tartar A."/>
        </authorList>
    </citation>
    <scope>NUCLEOTIDE SEQUENCE</scope>
    <source>
        <strain evidence="7">ARSEF 373</strain>
    </source>
</reference>
<evidence type="ECO:0000256" key="5">
    <source>
        <dbReference type="SAM" id="MobiDB-lite"/>
    </source>
</evidence>
<feature type="active site" description="Proton donor/acceptor" evidence="3">
    <location>
        <position position="268"/>
    </location>
</feature>
<evidence type="ECO:0000256" key="3">
    <source>
        <dbReference type="PIRSR" id="PIRSR610122-1"/>
    </source>
</evidence>
<feature type="active site" description="Acyl-thioester intermediate" evidence="3">
    <location>
        <position position="137"/>
    </location>
</feature>
<dbReference type="InterPro" id="IPR016039">
    <property type="entry name" value="Thiolase-like"/>
</dbReference>
<comment type="similarity">
    <text evidence="1">Belongs to the thiolase-like superfamily. HMG-CoA synthase family.</text>
</comment>
<protein>
    <recommendedName>
        <fullName evidence="6">Ketosynthase family 3 (KS3) domain-containing protein</fullName>
    </recommendedName>
</protein>
<dbReference type="Gene3D" id="3.40.47.10">
    <property type="match status" value="3"/>
</dbReference>
<accession>A0AAV2Z1F9</accession>
<dbReference type="GO" id="GO:0004421">
    <property type="term" value="F:hydroxymethylglutaryl-CoA synthase activity"/>
    <property type="evidence" value="ECO:0007669"/>
    <property type="project" value="InterPro"/>
</dbReference>